<dbReference type="EMBL" id="FNJM01000012">
    <property type="protein sequence ID" value="SDP68832.1"/>
    <property type="molecule type" value="Genomic_DNA"/>
</dbReference>
<gene>
    <name evidence="1" type="ORF">SAMN04488529_11249</name>
</gene>
<keyword evidence="2" id="KW-1185">Reference proteome</keyword>
<dbReference type="OrthoDB" id="1935761at2"/>
<reference evidence="1 2" key="1">
    <citation type="submission" date="2016-10" db="EMBL/GenBank/DDBJ databases">
        <authorList>
            <person name="de Groot N.N."/>
        </authorList>
    </citation>
    <scope>NUCLEOTIDE SEQUENCE [LARGE SCALE GENOMIC DNA]</scope>
    <source>
        <strain evidence="1 2">DSM 12272</strain>
    </source>
</reference>
<evidence type="ECO:0000313" key="1">
    <source>
        <dbReference type="EMBL" id="SDP68832.1"/>
    </source>
</evidence>
<dbReference type="RefSeq" id="WP_089971764.1">
    <property type="nucleotide sequence ID" value="NZ_FNJM01000012.1"/>
</dbReference>
<organism evidence="1 2">
    <name type="scientific">Clostridium gasigenes</name>
    <dbReference type="NCBI Taxonomy" id="94869"/>
    <lineage>
        <taxon>Bacteria</taxon>
        <taxon>Bacillati</taxon>
        <taxon>Bacillota</taxon>
        <taxon>Clostridia</taxon>
        <taxon>Eubacteriales</taxon>
        <taxon>Clostridiaceae</taxon>
        <taxon>Clostridium</taxon>
    </lineage>
</organism>
<dbReference type="AlphaFoldDB" id="A0A1H0URK0"/>
<protein>
    <submittedName>
        <fullName evidence="1">Uncharacterized protein</fullName>
    </submittedName>
</protein>
<evidence type="ECO:0000313" key="2">
    <source>
        <dbReference type="Proteomes" id="UP000198597"/>
    </source>
</evidence>
<accession>A0A1H0URK0</accession>
<dbReference type="STRING" id="94869.SAMN04488529_11249"/>
<dbReference type="PROSITE" id="PS51257">
    <property type="entry name" value="PROKAR_LIPOPROTEIN"/>
    <property type="match status" value="1"/>
</dbReference>
<proteinExistence type="predicted"/>
<sequence length="129" mass="14906">MRSKKKNVMIKRKVRLKKRRKMFFLGTIIFLSCAIIFTTLFYKLYINSKCKNLSYSINYTLTNKSEKKQRLLEVKDVNLVFQDDDSAIVDVSGPGKENPHSNTNVKASFKKTSFGVWKLNKASLISSEN</sequence>
<dbReference type="Proteomes" id="UP000198597">
    <property type="component" value="Unassembled WGS sequence"/>
</dbReference>
<name>A0A1H0URK0_9CLOT</name>